<dbReference type="AlphaFoldDB" id="A0A2T0FFX4"/>
<proteinExistence type="predicted"/>
<keyword evidence="2" id="KW-1185">Reference proteome</keyword>
<dbReference type="SUPFAM" id="SSF103196">
    <property type="entry name" value="Roadblock/LC7 domain"/>
    <property type="match status" value="1"/>
</dbReference>
<dbReference type="EMBL" id="NDIQ01000001">
    <property type="protein sequence ID" value="PRT53867.1"/>
    <property type="molecule type" value="Genomic_DNA"/>
</dbReference>
<dbReference type="Proteomes" id="UP000238350">
    <property type="component" value="Unassembled WGS sequence"/>
</dbReference>
<organism evidence="1 2">
    <name type="scientific">Wickerhamiella sorbophila</name>
    <dbReference type="NCBI Taxonomy" id="45607"/>
    <lineage>
        <taxon>Eukaryota</taxon>
        <taxon>Fungi</taxon>
        <taxon>Dikarya</taxon>
        <taxon>Ascomycota</taxon>
        <taxon>Saccharomycotina</taxon>
        <taxon>Dipodascomycetes</taxon>
        <taxon>Dipodascales</taxon>
        <taxon>Trichomonascaceae</taxon>
        <taxon>Wickerhamiella</taxon>
    </lineage>
</organism>
<dbReference type="Gene3D" id="3.30.450.30">
    <property type="entry name" value="Dynein light chain 2a, cytoplasmic"/>
    <property type="match status" value="1"/>
</dbReference>
<accession>A0A2T0FFX4</accession>
<dbReference type="GeneID" id="36515236"/>
<reference evidence="1 2" key="1">
    <citation type="submission" date="2017-04" db="EMBL/GenBank/DDBJ databases">
        <title>Genome sequencing of [Candida] sorbophila.</title>
        <authorList>
            <person name="Ahn J.O."/>
        </authorList>
    </citation>
    <scope>NUCLEOTIDE SEQUENCE [LARGE SCALE GENOMIC DNA]</scope>
    <source>
        <strain evidence="1 2">DS02</strain>
    </source>
</reference>
<sequence length="129" mass="14137">MPATMIRSEALGHVLNEMLKLNDELQTVILLNTQGMVLDSREIEEEYNHGFALPAKVQTELYAVLIAQAWTDGRKWTGIDLENVRICVVGSGSLLLAVVAEPGTPWGQLNELLDAARPILGDLSGKIKE</sequence>
<evidence type="ECO:0008006" key="3">
    <source>
        <dbReference type="Google" id="ProtNLM"/>
    </source>
</evidence>
<evidence type="ECO:0000313" key="1">
    <source>
        <dbReference type="EMBL" id="PRT53867.1"/>
    </source>
</evidence>
<comment type="caution">
    <text evidence="1">The sequence shown here is derived from an EMBL/GenBank/DDBJ whole genome shotgun (WGS) entry which is preliminary data.</text>
</comment>
<evidence type="ECO:0000313" key="2">
    <source>
        <dbReference type="Proteomes" id="UP000238350"/>
    </source>
</evidence>
<name>A0A2T0FFX4_9ASCO</name>
<gene>
    <name evidence="1" type="ORF">B9G98_01487</name>
</gene>
<protein>
    <recommendedName>
        <fullName evidence="3">Roadblock/LAMTOR2 domain-containing protein</fullName>
    </recommendedName>
</protein>
<dbReference type="RefSeq" id="XP_024663813.1">
    <property type="nucleotide sequence ID" value="XM_024808045.1"/>
</dbReference>